<comment type="caution">
    <text evidence="3">The sequence shown here is derived from an EMBL/GenBank/DDBJ whole genome shotgun (WGS) entry which is preliminary data.</text>
</comment>
<sequence length="310" mass="34937">MQYLGIIDIGSNSVRLAIYGLHEDGTYREVKRVKEDSRLSEGMGREKILQPTAIARTIAALRSFQKVYQNYQHITMMGIATAAVRQAKNQAAFLDRVNRAIGITIQVLTGTEEAHFDYLGTVNELKVSDYLLLDTGGASCELVYVSNRNSRAEISVPFGAVSLSERFNLQNRVRAADLFSAQQYVWDQLAAIPWLGKCQTLPLVLLGGANRSLARMNKKHQRNRHIDDIHGYQLTRTDVFKAFEKLLRADLKQRKQISGLEPDRADIMVGGMLPLIQLLDRLGSDQVLFSESGVREGIIFDYIEKHIQQK</sequence>
<dbReference type="Pfam" id="PF02541">
    <property type="entry name" value="Ppx-GppA"/>
    <property type="match status" value="1"/>
</dbReference>
<feature type="domain" description="Ppx/GppA phosphatase N-terminal" evidence="2">
    <location>
        <begin position="24"/>
        <end position="306"/>
    </location>
</feature>
<dbReference type="InterPro" id="IPR003695">
    <property type="entry name" value="Ppx_GppA_N"/>
</dbReference>
<keyword evidence="4" id="KW-1185">Reference proteome</keyword>
<evidence type="ECO:0000313" key="3">
    <source>
        <dbReference type="EMBL" id="PWF99339.1"/>
    </source>
</evidence>
<name>A0A2V1MZ17_9LACO</name>
<organism evidence="3 4">
    <name type="scientific">Levilactobacillus bambusae</name>
    <dbReference type="NCBI Taxonomy" id="2024736"/>
    <lineage>
        <taxon>Bacteria</taxon>
        <taxon>Bacillati</taxon>
        <taxon>Bacillota</taxon>
        <taxon>Bacilli</taxon>
        <taxon>Lactobacillales</taxon>
        <taxon>Lactobacillaceae</taxon>
        <taxon>Levilactobacillus</taxon>
    </lineage>
</organism>
<dbReference type="GO" id="GO:0016462">
    <property type="term" value="F:pyrophosphatase activity"/>
    <property type="evidence" value="ECO:0007669"/>
    <property type="project" value="TreeGrafter"/>
</dbReference>
<proteinExistence type="inferred from homology"/>
<dbReference type="Gene3D" id="3.30.420.40">
    <property type="match status" value="1"/>
</dbReference>
<dbReference type="Proteomes" id="UP000245080">
    <property type="component" value="Unassembled WGS sequence"/>
</dbReference>
<dbReference type="InterPro" id="IPR050273">
    <property type="entry name" value="GppA/Ppx_hydrolase"/>
</dbReference>
<evidence type="ECO:0000256" key="1">
    <source>
        <dbReference type="ARBA" id="ARBA00007125"/>
    </source>
</evidence>
<dbReference type="SUPFAM" id="SSF53067">
    <property type="entry name" value="Actin-like ATPase domain"/>
    <property type="match status" value="2"/>
</dbReference>
<evidence type="ECO:0000259" key="2">
    <source>
        <dbReference type="Pfam" id="PF02541"/>
    </source>
</evidence>
<dbReference type="PANTHER" id="PTHR30005">
    <property type="entry name" value="EXOPOLYPHOSPHATASE"/>
    <property type="match status" value="1"/>
</dbReference>
<dbReference type="InterPro" id="IPR043129">
    <property type="entry name" value="ATPase_NBD"/>
</dbReference>
<dbReference type="EMBL" id="QCXQ01000007">
    <property type="protein sequence ID" value="PWF99339.1"/>
    <property type="molecule type" value="Genomic_DNA"/>
</dbReference>
<dbReference type="PANTHER" id="PTHR30005:SF0">
    <property type="entry name" value="RETROGRADE REGULATION PROTEIN 2"/>
    <property type="match status" value="1"/>
</dbReference>
<dbReference type="AlphaFoldDB" id="A0A2V1MZ17"/>
<dbReference type="Gene3D" id="3.30.420.150">
    <property type="entry name" value="Exopolyphosphatase. Domain 2"/>
    <property type="match status" value="1"/>
</dbReference>
<accession>A0A2V1MZ17</accession>
<evidence type="ECO:0000313" key="4">
    <source>
        <dbReference type="Proteomes" id="UP000245080"/>
    </source>
</evidence>
<protein>
    <submittedName>
        <fullName evidence="3">Exopolyphosphatase</fullName>
    </submittedName>
</protein>
<reference evidence="3 4" key="1">
    <citation type="journal article" date="2018" name="Int. J. Syst. Evol. Microbiol.">
        <title>Lactobacillus bambusae sp. nov., isolated from a traditional fermented Ma-bamboo shoots of Taiwan.</title>
        <authorList>
            <person name="Wang L.-T."/>
        </authorList>
    </citation>
    <scope>NUCLEOTIDE SEQUENCE [LARGE SCALE GENOMIC DNA]</scope>
    <source>
        <strain evidence="3 4">BS-W1</strain>
    </source>
</reference>
<gene>
    <name evidence="3" type="ORF">DCM90_09540</name>
</gene>
<dbReference type="OrthoDB" id="9807195at2"/>
<dbReference type="CDD" id="cd24052">
    <property type="entry name" value="ASKHA_NBD_HpPPX-GppA-like"/>
    <property type="match status" value="1"/>
</dbReference>
<dbReference type="RefSeq" id="WP_109251146.1">
    <property type="nucleotide sequence ID" value="NZ_QCXQ01000007.1"/>
</dbReference>
<comment type="similarity">
    <text evidence="1">Belongs to the GppA/Ppx family.</text>
</comment>